<accession>A0A9P9AGU9</accession>
<dbReference type="OrthoDB" id="5242061at2759"/>
<feature type="non-terminal residue" evidence="3">
    <location>
        <position position="1"/>
    </location>
</feature>
<gene>
    <name evidence="3" type="ORF">B0T10DRAFT_468184</name>
</gene>
<feature type="transmembrane region" description="Helical" evidence="2">
    <location>
        <begin position="473"/>
        <end position="491"/>
    </location>
</feature>
<feature type="transmembrane region" description="Helical" evidence="2">
    <location>
        <begin position="439"/>
        <end position="461"/>
    </location>
</feature>
<reference evidence="3 4" key="1">
    <citation type="journal article" date="2021" name="Nat. Commun.">
        <title>Genetic determinants of endophytism in the Arabidopsis root mycobiome.</title>
        <authorList>
            <person name="Mesny F."/>
            <person name="Miyauchi S."/>
            <person name="Thiergart T."/>
            <person name="Pickel B."/>
            <person name="Atanasova L."/>
            <person name="Karlsson M."/>
            <person name="Huettel B."/>
            <person name="Barry K.W."/>
            <person name="Haridas S."/>
            <person name="Chen C."/>
            <person name="Bauer D."/>
            <person name="Andreopoulos W."/>
            <person name="Pangilinan J."/>
            <person name="LaButti K."/>
            <person name="Riley R."/>
            <person name="Lipzen A."/>
            <person name="Clum A."/>
            <person name="Drula E."/>
            <person name="Henrissat B."/>
            <person name="Kohler A."/>
            <person name="Grigoriev I.V."/>
            <person name="Martin F.M."/>
            <person name="Hacquard S."/>
        </authorList>
    </citation>
    <scope>NUCLEOTIDE SEQUENCE [LARGE SCALE GENOMIC DNA]</scope>
    <source>
        <strain evidence="3 4">MPI-CAGE-CH-0241</strain>
    </source>
</reference>
<evidence type="ECO:0000256" key="2">
    <source>
        <dbReference type="SAM" id="Phobius"/>
    </source>
</evidence>
<feature type="transmembrane region" description="Helical" evidence="2">
    <location>
        <begin position="394"/>
        <end position="418"/>
    </location>
</feature>
<keyword evidence="2" id="KW-0812">Transmembrane</keyword>
<sequence>VTASATFGVPNSGCGKGKGKGTTDFARDALPAAGLVSPLLRRLFCISFLSPDTPLPAGAPPHAGSMNSTSNALAGDAGDEASADNQFTHANLFGIYLTLVFCVLTQPVGSLLMDMPFGAQRSLLTRLGLLPLRLWRLNPIACGAEGWLILVILGKRAVELWNSKSLVRGNAPLGLHLERLLDRMHVVATSLLIIRAHQVDESGKQIVQQLDYLAFAGRSEEEDEDDNETALPLNRSHDPSPESGERRAPVSRPSRLPGIDQVLHPGVLTRSDGWVDAVTVLSIVTITAKLAAVTLPFQLRVALSFMILGWLGVALLSLDKRAVARETQRLSKPFPWLEESFSVLNNRPWLRESPWHDVALGAFVVPILVYLCYAMAFAFPLWEDWEFTPAGILNFGWCMISFLLVLIITFPPLLFILLTWGFDKVLDSFFTNKPAACTCLYFLSFYPLYLGYIFLGLHLIINYPVECDIGMRAAVFVSTVVLKVGFLAALYKEGSLFYFFWFLNPVIVGLGVPAAFELYSPEGSFKPDWLDWLG</sequence>
<comment type="caution">
    <text evidence="3">The sequence shown here is derived from an EMBL/GenBank/DDBJ whole genome shotgun (WGS) entry which is preliminary data.</text>
</comment>
<feature type="transmembrane region" description="Helical" evidence="2">
    <location>
        <begin position="358"/>
        <end position="382"/>
    </location>
</feature>
<feature type="transmembrane region" description="Helical" evidence="2">
    <location>
        <begin position="498"/>
        <end position="516"/>
    </location>
</feature>
<dbReference type="EMBL" id="JAGPYM010000210">
    <property type="protein sequence ID" value="KAH6865349.1"/>
    <property type="molecule type" value="Genomic_DNA"/>
</dbReference>
<organism evidence="3 4">
    <name type="scientific">Thelonectria olida</name>
    <dbReference type="NCBI Taxonomy" id="1576542"/>
    <lineage>
        <taxon>Eukaryota</taxon>
        <taxon>Fungi</taxon>
        <taxon>Dikarya</taxon>
        <taxon>Ascomycota</taxon>
        <taxon>Pezizomycotina</taxon>
        <taxon>Sordariomycetes</taxon>
        <taxon>Hypocreomycetidae</taxon>
        <taxon>Hypocreales</taxon>
        <taxon>Nectriaceae</taxon>
        <taxon>Thelonectria</taxon>
    </lineage>
</organism>
<dbReference type="AlphaFoldDB" id="A0A9P9AGU9"/>
<name>A0A9P9AGU9_9HYPO</name>
<keyword evidence="2" id="KW-0472">Membrane</keyword>
<protein>
    <submittedName>
        <fullName evidence="3">Uncharacterized protein</fullName>
    </submittedName>
</protein>
<feature type="compositionally biased region" description="Basic and acidic residues" evidence="1">
    <location>
        <begin position="235"/>
        <end position="248"/>
    </location>
</feature>
<proteinExistence type="predicted"/>
<feature type="region of interest" description="Disordered" evidence="1">
    <location>
        <begin position="222"/>
        <end position="258"/>
    </location>
</feature>
<evidence type="ECO:0000313" key="3">
    <source>
        <dbReference type="EMBL" id="KAH6865349.1"/>
    </source>
</evidence>
<evidence type="ECO:0000256" key="1">
    <source>
        <dbReference type="SAM" id="MobiDB-lite"/>
    </source>
</evidence>
<keyword evidence="2" id="KW-1133">Transmembrane helix</keyword>
<evidence type="ECO:0000313" key="4">
    <source>
        <dbReference type="Proteomes" id="UP000777438"/>
    </source>
</evidence>
<feature type="transmembrane region" description="Helical" evidence="2">
    <location>
        <begin position="301"/>
        <end position="318"/>
    </location>
</feature>
<dbReference type="Proteomes" id="UP000777438">
    <property type="component" value="Unassembled WGS sequence"/>
</dbReference>
<keyword evidence="4" id="KW-1185">Reference proteome</keyword>